<dbReference type="EMBL" id="CP023525">
    <property type="protein sequence ID" value="ATF93000.1"/>
    <property type="molecule type" value="Genomic_DNA"/>
</dbReference>
<proteinExistence type="predicted"/>
<dbReference type="AlphaFoldDB" id="A0A291DYV3"/>
<name>A0A291DYV3_9ENTR</name>
<sequence>MGHYISLAADCIIQRDFMFKRFASEVDKAQIHLMLVFKHFIEINSSLSKINAVYHKLFLINLF</sequence>
<reference evidence="1 2" key="1">
    <citation type="submission" date="2017-09" db="EMBL/GenBank/DDBJ databases">
        <title>FDA dAtabase for Regulatory Grade micrObial Sequences (FDA-ARGOS): Supporting development and validation of Infectious Disease Dx tests.</title>
        <authorList>
            <person name="Minogue T."/>
            <person name="Wolcott M."/>
            <person name="Wasieloski L."/>
            <person name="Aguilar W."/>
            <person name="Moore D."/>
            <person name="Tallon L."/>
            <person name="Sadzewicz L."/>
            <person name="Ott S."/>
            <person name="Zhao X."/>
            <person name="Nagaraj S."/>
            <person name="Vavikolanu K."/>
            <person name="Aluvathingal J."/>
            <person name="Nadendla S."/>
            <person name="Sichtig H."/>
        </authorList>
    </citation>
    <scope>NUCLEOTIDE SEQUENCE [LARGE SCALE GENOMIC DNA]</scope>
    <source>
        <strain evidence="1 2">FDAARGOS_392</strain>
    </source>
</reference>
<dbReference type="Proteomes" id="UP000217979">
    <property type="component" value="Chromosome"/>
</dbReference>
<evidence type="ECO:0000313" key="1">
    <source>
        <dbReference type="EMBL" id="ATF93000.1"/>
    </source>
</evidence>
<organism evidence="1 2">
    <name type="scientific">Cedecea neteri</name>
    <dbReference type="NCBI Taxonomy" id="158822"/>
    <lineage>
        <taxon>Bacteria</taxon>
        <taxon>Pseudomonadati</taxon>
        <taxon>Pseudomonadota</taxon>
        <taxon>Gammaproteobacteria</taxon>
        <taxon>Enterobacterales</taxon>
        <taxon>Enterobacteriaceae</taxon>
        <taxon>Cedecea</taxon>
    </lineage>
</organism>
<gene>
    <name evidence="1" type="ORF">CO704_13235</name>
</gene>
<evidence type="ECO:0000313" key="2">
    <source>
        <dbReference type="Proteomes" id="UP000217979"/>
    </source>
</evidence>
<protein>
    <submittedName>
        <fullName evidence="1">Uncharacterized protein</fullName>
    </submittedName>
</protein>
<accession>A0A291DYV3</accession>